<evidence type="ECO:0000259" key="2">
    <source>
        <dbReference type="Pfam" id="PF14067"/>
    </source>
</evidence>
<gene>
    <name evidence="3" type="ORF">BJZ21_001740</name>
</gene>
<accession>A0A7Y9E654</accession>
<protein>
    <recommendedName>
        <fullName evidence="2">LssY-like C-terminal domain-containing protein</fullName>
    </recommendedName>
</protein>
<dbReference type="AlphaFoldDB" id="A0A7Y9E654"/>
<evidence type="ECO:0000313" key="3">
    <source>
        <dbReference type="EMBL" id="NYD41657.1"/>
    </source>
</evidence>
<dbReference type="EMBL" id="JACCBG010000001">
    <property type="protein sequence ID" value="NYD41657.1"/>
    <property type="molecule type" value="Genomic_DNA"/>
</dbReference>
<feature type="transmembrane region" description="Helical" evidence="1">
    <location>
        <begin position="48"/>
        <end position="68"/>
    </location>
</feature>
<feature type="transmembrane region" description="Helical" evidence="1">
    <location>
        <begin position="388"/>
        <end position="411"/>
    </location>
</feature>
<sequence length="419" mass="44941">MSALPDKVRDLPGAPADRTELVDRLFFGFGTVAAVWLAWDLARASLDLSWWSLALLVVFWLVLAYLALPRLNRILSSIYVPDYFIGRTRTSDGLLGDPLNLAFRGTGEQLSTALGRAGWIKADPVTLASSVHIITATLSGRSYSQAPVSPLMLFGRQQDAAFQQEVAGNPGQRHHVRLWRTPPGWVLPGGHRVDWLAGGTYDRRVGLSLFTLQVTHKIDADIDVERDFITDSILRAEPAATVEPLLDFTTGYHSRNGGGDTVHTDGTLPVVDLAAVAPGAGADPLVDRPDQAARPPLQVLLPAVLAIVVGPAVLLDALGIWTGDASTAEHLLLGFVVALAVASLACAVMMLRRSAWSRRWLLLLSCLIAVAQFVEYDVSDVTGTQLAAVRHAGVTIMAVLALSSPVATAWCRRGSALTS</sequence>
<evidence type="ECO:0000313" key="4">
    <source>
        <dbReference type="Proteomes" id="UP000535511"/>
    </source>
</evidence>
<organism evidence="3 4">
    <name type="scientific">Nocardioides panaciterrulae</name>
    <dbReference type="NCBI Taxonomy" id="661492"/>
    <lineage>
        <taxon>Bacteria</taxon>
        <taxon>Bacillati</taxon>
        <taxon>Actinomycetota</taxon>
        <taxon>Actinomycetes</taxon>
        <taxon>Propionibacteriales</taxon>
        <taxon>Nocardioidaceae</taxon>
        <taxon>Nocardioides</taxon>
    </lineage>
</organism>
<keyword evidence="1" id="KW-0812">Transmembrane</keyword>
<feature type="domain" description="LssY-like C-terminal" evidence="2">
    <location>
        <begin position="79"/>
        <end position="268"/>
    </location>
</feature>
<name>A0A7Y9E654_9ACTN</name>
<feature type="transmembrane region" description="Helical" evidence="1">
    <location>
        <begin position="21"/>
        <end position="42"/>
    </location>
</feature>
<keyword evidence="4" id="KW-1185">Reference proteome</keyword>
<feature type="transmembrane region" description="Helical" evidence="1">
    <location>
        <begin position="332"/>
        <end position="351"/>
    </location>
</feature>
<comment type="caution">
    <text evidence="3">The sequence shown here is derived from an EMBL/GenBank/DDBJ whole genome shotgun (WGS) entry which is preliminary data.</text>
</comment>
<dbReference type="RefSeq" id="WP_343052049.1">
    <property type="nucleotide sequence ID" value="NZ_JACCBG010000001.1"/>
</dbReference>
<dbReference type="Pfam" id="PF14067">
    <property type="entry name" value="LssY_C"/>
    <property type="match status" value="1"/>
</dbReference>
<feature type="transmembrane region" description="Helical" evidence="1">
    <location>
        <begin position="360"/>
        <end position="376"/>
    </location>
</feature>
<keyword evidence="1" id="KW-0472">Membrane</keyword>
<dbReference type="InterPro" id="IPR025902">
    <property type="entry name" value="LssY-like-C_dom"/>
</dbReference>
<proteinExistence type="predicted"/>
<evidence type="ECO:0000256" key="1">
    <source>
        <dbReference type="SAM" id="Phobius"/>
    </source>
</evidence>
<keyword evidence="1" id="KW-1133">Transmembrane helix</keyword>
<reference evidence="3 4" key="1">
    <citation type="submission" date="2020-07" db="EMBL/GenBank/DDBJ databases">
        <title>Sequencing the genomes of 1000 actinobacteria strains.</title>
        <authorList>
            <person name="Klenk H.-P."/>
        </authorList>
    </citation>
    <scope>NUCLEOTIDE SEQUENCE [LARGE SCALE GENOMIC DNA]</scope>
    <source>
        <strain evidence="3 4">DSM 21350</strain>
    </source>
</reference>
<dbReference type="Proteomes" id="UP000535511">
    <property type="component" value="Unassembled WGS sequence"/>
</dbReference>
<feature type="transmembrane region" description="Helical" evidence="1">
    <location>
        <begin position="299"/>
        <end position="320"/>
    </location>
</feature>